<proteinExistence type="predicted"/>
<dbReference type="AlphaFoldDB" id="A0AAD7NGE1"/>
<name>A0AAD7NGE1_9AGAR</name>
<keyword evidence="2" id="KW-1185">Reference proteome</keyword>
<gene>
    <name evidence="1" type="ORF">DFH07DRAFT_1023400</name>
</gene>
<accession>A0AAD7NGE1</accession>
<sequence length="189" mass="21423">MTASQPYSKTIFRQNANGEEFCTFEMLLPSKPGDSDPQFITMHAAYEASVLIVKEVIEDGVIVHAATLQLGSHHPRIITRAGGRDRIVQARNKELAFTSKWICQTQGPPIWEPTLFWVRTPDFQGWETHDYDTGSLVVKLEFSPAEHKIIWHDTSVHCSTDATRGRLAACLMFTYSELPSLQGEDWQQM</sequence>
<dbReference type="Proteomes" id="UP001215280">
    <property type="component" value="Unassembled WGS sequence"/>
</dbReference>
<reference evidence="1" key="1">
    <citation type="submission" date="2023-03" db="EMBL/GenBank/DDBJ databases">
        <title>Massive genome expansion in bonnet fungi (Mycena s.s.) driven by repeated elements and novel gene families across ecological guilds.</title>
        <authorList>
            <consortium name="Lawrence Berkeley National Laboratory"/>
            <person name="Harder C.B."/>
            <person name="Miyauchi S."/>
            <person name="Viragh M."/>
            <person name="Kuo A."/>
            <person name="Thoen E."/>
            <person name="Andreopoulos B."/>
            <person name="Lu D."/>
            <person name="Skrede I."/>
            <person name="Drula E."/>
            <person name="Henrissat B."/>
            <person name="Morin E."/>
            <person name="Kohler A."/>
            <person name="Barry K."/>
            <person name="LaButti K."/>
            <person name="Morin E."/>
            <person name="Salamov A."/>
            <person name="Lipzen A."/>
            <person name="Mereny Z."/>
            <person name="Hegedus B."/>
            <person name="Baldrian P."/>
            <person name="Stursova M."/>
            <person name="Weitz H."/>
            <person name="Taylor A."/>
            <person name="Grigoriev I.V."/>
            <person name="Nagy L.G."/>
            <person name="Martin F."/>
            <person name="Kauserud H."/>
        </authorList>
    </citation>
    <scope>NUCLEOTIDE SEQUENCE</scope>
    <source>
        <strain evidence="1">CBHHK188m</strain>
    </source>
</reference>
<organism evidence="1 2">
    <name type="scientific">Mycena maculata</name>
    <dbReference type="NCBI Taxonomy" id="230809"/>
    <lineage>
        <taxon>Eukaryota</taxon>
        <taxon>Fungi</taxon>
        <taxon>Dikarya</taxon>
        <taxon>Basidiomycota</taxon>
        <taxon>Agaricomycotina</taxon>
        <taxon>Agaricomycetes</taxon>
        <taxon>Agaricomycetidae</taxon>
        <taxon>Agaricales</taxon>
        <taxon>Marasmiineae</taxon>
        <taxon>Mycenaceae</taxon>
        <taxon>Mycena</taxon>
    </lineage>
</organism>
<dbReference type="EMBL" id="JARJLG010000051">
    <property type="protein sequence ID" value="KAJ7759797.1"/>
    <property type="molecule type" value="Genomic_DNA"/>
</dbReference>
<evidence type="ECO:0000313" key="1">
    <source>
        <dbReference type="EMBL" id="KAJ7759797.1"/>
    </source>
</evidence>
<evidence type="ECO:0000313" key="2">
    <source>
        <dbReference type="Proteomes" id="UP001215280"/>
    </source>
</evidence>
<comment type="caution">
    <text evidence="1">The sequence shown here is derived from an EMBL/GenBank/DDBJ whole genome shotgun (WGS) entry which is preliminary data.</text>
</comment>
<protein>
    <submittedName>
        <fullName evidence="1">Uncharacterized protein</fullName>
    </submittedName>
</protein>